<dbReference type="InterPro" id="IPR014284">
    <property type="entry name" value="RNA_pol_sigma-70_dom"/>
</dbReference>
<feature type="domain" description="RNA polymerase sigma-70 region 2" evidence="5">
    <location>
        <begin position="25"/>
        <end position="90"/>
    </location>
</feature>
<name>A0A173MGB2_9BACT</name>
<dbReference type="KEGG" id="fln:FLA_2681"/>
<dbReference type="InterPro" id="IPR036388">
    <property type="entry name" value="WH-like_DNA-bd_sf"/>
</dbReference>
<dbReference type="InterPro" id="IPR039425">
    <property type="entry name" value="RNA_pol_sigma-70-like"/>
</dbReference>
<dbReference type="Gene3D" id="1.10.10.10">
    <property type="entry name" value="Winged helix-like DNA-binding domain superfamily/Winged helix DNA-binding domain"/>
    <property type="match status" value="1"/>
</dbReference>
<protein>
    <submittedName>
        <fullName evidence="7">RNA polymerase sigma-70 factor, ECF subfamily</fullName>
    </submittedName>
</protein>
<dbReference type="InterPro" id="IPR013324">
    <property type="entry name" value="RNA_pol_sigma_r3/r4-like"/>
</dbReference>
<evidence type="ECO:0000256" key="2">
    <source>
        <dbReference type="ARBA" id="ARBA00023015"/>
    </source>
</evidence>
<dbReference type="InterPro" id="IPR007627">
    <property type="entry name" value="RNA_pol_sigma70_r2"/>
</dbReference>
<reference evidence="8" key="1">
    <citation type="submission" date="2017-01" db="EMBL/GenBank/DDBJ databases">
        <authorList>
            <person name="Varghese N."/>
            <person name="Submissions S."/>
        </authorList>
    </citation>
    <scope>NUCLEOTIDE SEQUENCE [LARGE SCALE GENOMIC DNA]</scope>
    <source>
        <strain evidence="8">DSM 21054</strain>
    </source>
</reference>
<dbReference type="PANTHER" id="PTHR43133:SF46">
    <property type="entry name" value="RNA POLYMERASE SIGMA-70 FACTOR ECF SUBFAMILY"/>
    <property type="match status" value="1"/>
</dbReference>
<evidence type="ECO:0000256" key="3">
    <source>
        <dbReference type="ARBA" id="ARBA00023082"/>
    </source>
</evidence>
<keyword evidence="4" id="KW-0804">Transcription</keyword>
<dbReference type="NCBIfam" id="TIGR02937">
    <property type="entry name" value="sigma70-ECF"/>
    <property type="match status" value="1"/>
</dbReference>
<dbReference type="Pfam" id="PF08281">
    <property type="entry name" value="Sigma70_r4_2"/>
    <property type="match status" value="1"/>
</dbReference>
<dbReference type="GO" id="GO:0016987">
    <property type="term" value="F:sigma factor activity"/>
    <property type="evidence" value="ECO:0007669"/>
    <property type="project" value="UniProtKB-KW"/>
</dbReference>
<gene>
    <name evidence="7" type="ORF">SAMN05421788_107322</name>
</gene>
<dbReference type="Gene3D" id="1.10.1740.10">
    <property type="match status" value="1"/>
</dbReference>
<keyword evidence="2" id="KW-0805">Transcription regulation</keyword>
<dbReference type="EMBL" id="FTOR01000007">
    <property type="protein sequence ID" value="SIT27804.1"/>
    <property type="molecule type" value="Genomic_DNA"/>
</dbReference>
<comment type="similarity">
    <text evidence="1">Belongs to the sigma-70 factor family. ECF subfamily.</text>
</comment>
<dbReference type="GO" id="GO:0006352">
    <property type="term" value="P:DNA-templated transcription initiation"/>
    <property type="evidence" value="ECO:0007669"/>
    <property type="project" value="InterPro"/>
</dbReference>
<evidence type="ECO:0000313" key="7">
    <source>
        <dbReference type="EMBL" id="SIT27804.1"/>
    </source>
</evidence>
<dbReference type="AlphaFoldDB" id="A0A173MGB2"/>
<dbReference type="InterPro" id="IPR013249">
    <property type="entry name" value="RNA_pol_sigma70_r4_t2"/>
</dbReference>
<evidence type="ECO:0000259" key="5">
    <source>
        <dbReference type="Pfam" id="PF04542"/>
    </source>
</evidence>
<dbReference type="GO" id="GO:0003677">
    <property type="term" value="F:DNA binding"/>
    <property type="evidence" value="ECO:0007669"/>
    <property type="project" value="InterPro"/>
</dbReference>
<dbReference type="InterPro" id="IPR013325">
    <property type="entry name" value="RNA_pol_sigma_r2"/>
</dbReference>
<accession>A0A173MGB2</accession>
<organism evidence="7 8">
    <name type="scientific">Filimonas lacunae</name>
    <dbReference type="NCBI Taxonomy" id="477680"/>
    <lineage>
        <taxon>Bacteria</taxon>
        <taxon>Pseudomonadati</taxon>
        <taxon>Bacteroidota</taxon>
        <taxon>Chitinophagia</taxon>
        <taxon>Chitinophagales</taxon>
        <taxon>Chitinophagaceae</taxon>
        <taxon>Filimonas</taxon>
    </lineage>
</organism>
<dbReference type="OrthoDB" id="655312at2"/>
<dbReference type="Pfam" id="PF04542">
    <property type="entry name" value="Sigma70_r2"/>
    <property type="match status" value="1"/>
</dbReference>
<proteinExistence type="inferred from homology"/>
<sequence>MSQHLTENSAYALLLQGNAEAFDFFYHRHHQAIFANIYKIIQDRAFAQDILHDVFLAFWEKRNSLQSPESVIGWLYVVSHNKSISFLKQKLKSSTVLLENPGVIEQIEASPEINEAFYQKQLQILEDAVNHLPKRKKEVFSLCRFEGRSFEYVANVLGISEESARDYLKQSTRMIRQYIQENYPAELSVMAGIIVLSCQ</sequence>
<keyword evidence="8" id="KW-1185">Reference proteome</keyword>
<evidence type="ECO:0000313" key="8">
    <source>
        <dbReference type="Proteomes" id="UP000186917"/>
    </source>
</evidence>
<dbReference type="RefSeq" id="WP_076380972.1">
    <property type="nucleotide sequence ID" value="NZ_AP017422.1"/>
</dbReference>
<dbReference type="PANTHER" id="PTHR43133">
    <property type="entry name" value="RNA POLYMERASE ECF-TYPE SIGMA FACTO"/>
    <property type="match status" value="1"/>
</dbReference>
<evidence type="ECO:0000259" key="6">
    <source>
        <dbReference type="Pfam" id="PF08281"/>
    </source>
</evidence>
<dbReference type="STRING" id="477680.SAMN05421788_107322"/>
<feature type="domain" description="RNA polymerase sigma factor 70 region 4 type 2" evidence="6">
    <location>
        <begin position="123"/>
        <end position="170"/>
    </location>
</feature>
<keyword evidence="3" id="KW-0731">Sigma factor</keyword>
<dbReference type="Proteomes" id="UP000186917">
    <property type="component" value="Unassembled WGS sequence"/>
</dbReference>
<evidence type="ECO:0000256" key="1">
    <source>
        <dbReference type="ARBA" id="ARBA00010641"/>
    </source>
</evidence>
<evidence type="ECO:0000256" key="4">
    <source>
        <dbReference type="ARBA" id="ARBA00023163"/>
    </source>
</evidence>
<dbReference type="SUPFAM" id="SSF88946">
    <property type="entry name" value="Sigma2 domain of RNA polymerase sigma factors"/>
    <property type="match status" value="1"/>
</dbReference>
<dbReference type="SUPFAM" id="SSF88659">
    <property type="entry name" value="Sigma3 and sigma4 domains of RNA polymerase sigma factors"/>
    <property type="match status" value="1"/>
</dbReference>